<sequence length="270" mass="28900">MRLSVLLSGLAAAGSIASAERSCGSHPPRGYDREFTEAVAALGDKANVTNLAGLTIDTYFHVITSGSTGSISDSTLQAQINAMNQHYGPAGVQFRLIKATRSNNSQWASGNDEAGMKRALHQGTYSSLNVYFIPNLSDGLLGICNFPRSNPTQSTVIMDGCMVRSGTVPGGSTTNYNQGKTTTHEVGHYLGLYHVFSENGSCQDSDMVADTPAQSKKTSGCPSSQDSCPGGGVDSIHNYMDYSYDYCMNQFTRGQANRIAQVWNAFRAPY</sequence>
<evidence type="ECO:0000256" key="6">
    <source>
        <dbReference type="ARBA" id="ARBA00022833"/>
    </source>
</evidence>
<dbReference type="GO" id="GO:0046872">
    <property type="term" value="F:metal ion binding"/>
    <property type="evidence" value="ECO:0007669"/>
    <property type="project" value="UniProtKB-KW"/>
</dbReference>
<feature type="signal peptide" evidence="9">
    <location>
        <begin position="1"/>
        <end position="19"/>
    </location>
</feature>
<dbReference type="GO" id="GO:0006508">
    <property type="term" value="P:proteolysis"/>
    <property type="evidence" value="ECO:0007669"/>
    <property type="project" value="UniProtKB-KW"/>
</dbReference>
<protein>
    <submittedName>
        <fullName evidence="11">Metalloprotease 1</fullName>
    </submittedName>
</protein>
<dbReference type="SUPFAM" id="SSF55486">
    <property type="entry name" value="Metalloproteases ('zincins'), catalytic domain"/>
    <property type="match status" value="1"/>
</dbReference>
<dbReference type="AlphaFoldDB" id="A0A0B4VLA5"/>
<dbReference type="InterPro" id="IPR024079">
    <property type="entry name" value="MetalloPept_cat_dom_sf"/>
</dbReference>
<evidence type="ECO:0000256" key="3">
    <source>
        <dbReference type="ARBA" id="ARBA00022723"/>
    </source>
</evidence>
<proteinExistence type="evidence at transcript level"/>
<name>A0A0B4VLA5_9EURO</name>
<evidence type="ECO:0000256" key="7">
    <source>
        <dbReference type="ARBA" id="ARBA00023049"/>
    </source>
</evidence>
<dbReference type="Gene3D" id="3.40.390.10">
    <property type="entry name" value="Collagenase (Catalytic Domain)"/>
    <property type="match status" value="1"/>
</dbReference>
<keyword evidence="7 11" id="KW-0482">Metalloprotease</keyword>
<keyword evidence="6" id="KW-0862">Zinc</keyword>
<dbReference type="CDD" id="cd04275">
    <property type="entry name" value="ZnMc_pappalysin_like"/>
    <property type="match status" value="1"/>
</dbReference>
<keyword evidence="8" id="KW-1015">Disulfide bond</keyword>
<keyword evidence="4 9" id="KW-0732">Signal</keyword>
<dbReference type="InterPro" id="IPR008754">
    <property type="entry name" value="Peptidase_M43"/>
</dbReference>
<dbReference type="PANTHER" id="PTHR47466">
    <property type="match status" value="1"/>
</dbReference>
<comment type="similarity">
    <text evidence="1">Belongs to the peptidase M43B family.</text>
</comment>
<keyword evidence="3" id="KW-0479">Metal-binding</keyword>
<feature type="chain" id="PRO_5002110871" evidence="9">
    <location>
        <begin position="20"/>
        <end position="270"/>
    </location>
</feature>
<evidence type="ECO:0000256" key="8">
    <source>
        <dbReference type="ARBA" id="ARBA00023157"/>
    </source>
</evidence>
<accession>A0A0B4VLA5</accession>
<evidence type="ECO:0000256" key="5">
    <source>
        <dbReference type="ARBA" id="ARBA00022801"/>
    </source>
</evidence>
<feature type="domain" description="Peptidase M43 pregnancy-associated plasma-A" evidence="10">
    <location>
        <begin position="126"/>
        <end position="262"/>
    </location>
</feature>
<dbReference type="PANTHER" id="PTHR47466:SF1">
    <property type="entry name" value="METALLOPROTEASE MEP1 (AFU_ORTHOLOGUE AFUA_1G07730)-RELATED"/>
    <property type="match status" value="1"/>
</dbReference>
<evidence type="ECO:0000256" key="1">
    <source>
        <dbReference type="ARBA" id="ARBA00008721"/>
    </source>
</evidence>
<keyword evidence="5" id="KW-0378">Hydrolase</keyword>
<keyword evidence="2 11" id="KW-0645">Protease</keyword>
<evidence type="ECO:0000313" key="11">
    <source>
        <dbReference type="EMBL" id="AJD23143.1"/>
    </source>
</evidence>
<evidence type="ECO:0000259" key="10">
    <source>
        <dbReference type="Pfam" id="PF05572"/>
    </source>
</evidence>
<evidence type="ECO:0000256" key="4">
    <source>
        <dbReference type="ARBA" id="ARBA00022729"/>
    </source>
</evidence>
<organism evidence="11">
    <name type="scientific">Onygena corvina</name>
    <dbReference type="NCBI Taxonomy" id="180788"/>
    <lineage>
        <taxon>Eukaryota</taxon>
        <taxon>Fungi</taxon>
        <taxon>Dikarya</taxon>
        <taxon>Ascomycota</taxon>
        <taxon>Pezizomycotina</taxon>
        <taxon>Eurotiomycetes</taxon>
        <taxon>Eurotiomycetidae</taxon>
        <taxon>Onygenales</taxon>
        <taxon>Onygenaceae</taxon>
        <taxon>Onygena</taxon>
    </lineage>
</organism>
<dbReference type="Pfam" id="PF05572">
    <property type="entry name" value="Peptidase_M43"/>
    <property type="match status" value="1"/>
</dbReference>
<dbReference type="EMBL" id="KP290816">
    <property type="protein sequence ID" value="AJD23143.1"/>
    <property type="molecule type" value="mRNA"/>
</dbReference>
<reference evidence="11" key="1">
    <citation type="journal article" date="2015" name="Appl. Microbiol. Biotechnol.">
        <title>Genome and secretome analyses provide insights into keratin decomposition by novel proteases from the non-pathogenic fungus Onygena corvina.</title>
        <authorList>
            <person name="Huang Y."/>
            <person name="Busk P.K."/>
            <person name="Herbst F.A."/>
            <person name="Lange L."/>
        </authorList>
    </citation>
    <scope>NUCLEOTIDE SEQUENCE</scope>
    <source>
        <strain evidence="11">CBS 281.48</strain>
    </source>
</reference>
<dbReference type="GO" id="GO:0008237">
    <property type="term" value="F:metallopeptidase activity"/>
    <property type="evidence" value="ECO:0007669"/>
    <property type="project" value="UniProtKB-KW"/>
</dbReference>
<evidence type="ECO:0000256" key="2">
    <source>
        <dbReference type="ARBA" id="ARBA00022670"/>
    </source>
</evidence>
<evidence type="ECO:0000256" key="9">
    <source>
        <dbReference type="SAM" id="SignalP"/>
    </source>
</evidence>